<evidence type="ECO:0000313" key="4">
    <source>
        <dbReference type="Proteomes" id="UP000078240"/>
    </source>
</evidence>
<gene>
    <name evidence="2" type="ORF">VFPBJ_01425</name>
    <name evidence="3" type="ORF">VFPFJ_01452</name>
</gene>
<organism evidence="2 4">
    <name type="scientific">Purpureocillium lilacinum</name>
    <name type="common">Paecilomyces lilacinus</name>
    <dbReference type="NCBI Taxonomy" id="33203"/>
    <lineage>
        <taxon>Eukaryota</taxon>
        <taxon>Fungi</taxon>
        <taxon>Dikarya</taxon>
        <taxon>Ascomycota</taxon>
        <taxon>Pezizomycotina</taxon>
        <taxon>Sordariomycetes</taxon>
        <taxon>Hypocreomycetidae</taxon>
        <taxon>Hypocreales</taxon>
        <taxon>Ophiocordycipitaceae</taxon>
        <taxon>Purpureocillium</taxon>
    </lineage>
</organism>
<protein>
    <submittedName>
        <fullName evidence="2">Uncharacterized protein</fullName>
    </submittedName>
</protein>
<evidence type="ECO:0000313" key="3">
    <source>
        <dbReference type="EMBL" id="OAQ95342.1"/>
    </source>
</evidence>
<comment type="caution">
    <text evidence="2">The sequence shown here is derived from an EMBL/GenBank/DDBJ whole genome shotgun (WGS) entry which is preliminary data.</text>
</comment>
<evidence type="ECO:0000256" key="1">
    <source>
        <dbReference type="SAM" id="MobiDB-lite"/>
    </source>
</evidence>
<dbReference type="Proteomes" id="UP000078240">
    <property type="component" value="Unassembled WGS sequence"/>
</dbReference>
<dbReference type="Proteomes" id="UP000078340">
    <property type="component" value="Unassembled WGS sequence"/>
</dbReference>
<evidence type="ECO:0000313" key="2">
    <source>
        <dbReference type="EMBL" id="OAQ87385.1"/>
    </source>
</evidence>
<proteinExistence type="predicted"/>
<feature type="compositionally biased region" description="Basic and acidic residues" evidence="1">
    <location>
        <begin position="27"/>
        <end position="36"/>
    </location>
</feature>
<accession>A0A179HAS2</accession>
<dbReference type="EMBL" id="LSBH01000001">
    <property type="protein sequence ID" value="OAQ87385.1"/>
    <property type="molecule type" value="Genomic_DNA"/>
</dbReference>
<dbReference type="EMBL" id="LSBI01000001">
    <property type="protein sequence ID" value="OAQ95342.1"/>
    <property type="molecule type" value="Genomic_DNA"/>
</dbReference>
<feature type="compositionally biased region" description="Basic and acidic residues" evidence="1">
    <location>
        <begin position="46"/>
        <end position="64"/>
    </location>
</feature>
<sequence>MKRDCAFEFFSACSRWVAVQVERRGAGAELAVDGRQRTRPGGQPARHRDRDEDQSIRKREDRPATGRRRRARRDKTTRTTRRQRHLFIRLGRAWQGSPSHTATAGRVQIAVAEGDTLTY</sequence>
<feature type="region of interest" description="Disordered" evidence="1">
    <location>
        <begin position="27"/>
        <end position="85"/>
    </location>
</feature>
<feature type="compositionally biased region" description="Basic residues" evidence="1">
    <location>
        <begin position="65"/>
        <end position="85"/>
    </location>
</feature>
<name>A0A179HAS2_PURLI</name>
<dbReference type="AlphaFoldDB" id="A0A179HAS2"/>
<reference evidence="2 4" key="1">
    <citation type="submission" date="2016-01" db="EMBL/GenBank/DDBJ databases">
        <title>Biosynthesis of antibiotic leucinostatins and their inhibition on Phytophthora in bio-control Purpureocillium lilacinum.</title>
        <authorList>
            <person name="Wang G."/>
            <person name="Liu Z."/>
            <person name="Lin R."/>
            <person name="Li E."/>
            <person name="Mao Z."/>
            <person name="Ling J."/>
            <person name="Yin W."/>
            <person name="Xie B."/>
        </authorList>
    </citation>
    <scope>NUCLEOTIDE SEQUENCE [LARGE SCALE GENOMIC DNA]</scope>
    <source>
        <strain evidence="2">PLBJ-1</strain>
        <strain evidence="3">PLFJ-1</strain>
    </source>
</reference>